<reference evidence="8 9" key="1">
    <citation type="submission" date="2024-02" db="EMBL/GenBank/DDBJ databases">
        <title>De novo assembly and annotation of 12 fungi associated with fruit tree decline syndrome in Ontario, Canada.</title>
        <authorList>
            <person name="Sulman M."/>
            <person name="Ellouze W."/>
            <person name="Ilyukhin E."/>
        </authorList>
    </citation>
    <scope>NUCLEOTIDE SEQUENCE [LARGE SCALE GENOMIC DNA]</scope>
    <source>
        <strain evidence="8 9">M169</strain>
    </source>
</reference>
<dbReference type="Proteomes" id="UP001430848">
    <property type="component" value="Unassembled WGS sequence"/>
</dbReference>
<keyword evidence="5 7" id="KW-1133">Transmembrane helix</keyword>
<gene>
    <name evidence="8" type="ORF">SLS63_005045</name>
</gene>
<comment type="similarity">
    <text evidence="3">Belongs to the paxB family.</text>
</comment>
<evidence type="ECO:0000256" key="3">
    <source>
        <dbReference type="ARBA" id="ARBA00006757"/>
    </source>
</evidence>
<evidence type="ECO:0008006" key="10">
    <source>
        <dbReference type="Google" id="ProtNLM"/>
    </source>
</evidence>
<evidence type="ECO:0000256" key="4">
    <source>
        <dbReference type="ARBA" id="ARBA00022692"/>
    </source>
</evidence>
<organism evidence="8 9">
    <name type="scientific">Diaporthe eres</name>
    <name type="common">Phomopsis oblonga</name>
    <dbReference type="NCBI Taxonomy" id="83184"/>
    <lineage>
        <taxon>Eukaryota</taxon>
        <taxon>Fungi</taxon>
        <taxon>Dikarya</taxon>
        <taxon>Ascomycota</taxon>
        <taxon>Pezizomycotina</taxon>
        <taxon>Sordariomycetes</taxon>
        <taxon>Sordariomycetidae</taxon>
        <taxon>Diaporthales</taxon>
        <taxon>Diaporthaceae</taxon>
        <taxon>Diaporthe</taxon>
        <taxon>Diaporthe eres species complex</taxon>
    </lineage>
</organism>
<evidence type="ECO:0000256" key="1">
    <source>
        <dbReference type="ARBA" id="ARBA00004141"/>
    </source>
</evidence>
<feature type="transmembrane region" description="Helical" evidence="7">
    <location>
        <begin position="48"/>
        <end position="69"/>
    </location>
</feature>
<evidence type="ECO:0000313" key="9">
    <source>
        <dbReference type="Proteomes" id="UP001430848"/>
    </source>
</evidence>
<feature type="transmembrane region" description="Helical" evidence="7">
    <location>
        <begin position="173"/>
        <end position="193"/>
    </location>
</feature>
<feature type="transmembrane region" description="Helical" evidence="7">
    <location>
        <begin position="140"/>
        <end position="161"/>
    </location>
</feature>
<dbReference type="PANTHER" id="PTHR42038:SF2">
    <property type="entry name" value="TERPENE CYCLASE AUSL"/>
    <property type="match status" value="1"/>
</dbReference>
<feature type="transmembrane region" description="Helical" evidence="7">
    <location>
        <begin position="114"/>
        <end position="134"/>
    </location>
</feature>
<feature type="transmembrane region" description="Helical" evidence="7">
    <location>
        <begin position="16"/>
        <end position="36"/>
    </location>
</feature>
<comment type="caution">
    <text evidence="8">The sequence shown here is derived from an EMBL/GenBank/DDBJ whole genome shotgun (WGS) entry which is preliminary data.</text>
</comment>
<dbReference type="PANTHER" id="PTHR42038">
    <property type="match status" value="1"/>
</dbReference>
<dbReference type="InterPro" id="IPR039020">
    <property type="entry name" value="PaxB-like"/>
</dbReference>
<proteinExistence type="inferred from homology"/>
<keyword evidence="9" id="KW-1185">Reference proteome</keyword>
<feature type="transmembrane region" description="Helical" evidence="7">
    <location>
        <begin position="205"/>
        <end position="227"/>
    </location>
</feature>
<sequence>MDGFNDLQPPKAYEQVQWIADIFVALMGVGWIVNYGSMLSHAYTDSTYSMALLPLCSNIGWELTFVLVHPSPNPYEFWVFASLLTLNLGIMVSAARVAPKEWTHSPLVARNSALIFLAGIIFCFAGHVSLAAQIGPALAYSWGAFICQLSLSVGALCQLLQRNSTRGTSWAMWLGRFLGSCCTVVFAALRWKFWPEAFAWLGSPLMLWGVGVFFASELTYGLCFHFVRKAESQARRLIKTL</sequence>
<comment type="pathway">
    <text evidence="2">Secondary metabolite biosynthesis.</text>
</comment>
<dbReference type="EMBL" id="JAKNSF020000020">
    <property type="protein sequence ID" value="KAK7732367.1"/>
    <property type="molecule type" value="Genomic_DNA"/>
</dbReference>
<feature type="transmembrane region" description="Helical" evidence="7">
    <location>
        <begin position="75"/>
        <end position="94"/>
    </location>
</feature>
<keyword evidence="4 7" id="KW-0812">Transmembrane</keyword>
<evidence type="ECO:0000313" key="8">
    <source>
        <dbReference type="EMBL" id="KAK7732367.1"/>
    </source>
</evidence>
<evidence type="ECO:0000256" key="2">
    <source>
        <dbReference type="ARBA" id="ARBA00005179"/>
    </source>
</evidence>
<name>A0ABR1PC51_DIAER</name>
<keyword evidence="6 7" id="KW-0472">Membrane</keyword>
<accession>A0ABR1PC51</accession>
<evidence type="ECO:0000256" key="7">
    <source>
        <dbReference type="SAM" id="Phobius"/>
    </source>
</evidence>
<dbReference type="Pfam" id="PF25129">
    <property type="entry name" value="Pyr4-TMTC"/>
    <property type="match status" value="1"/>
</dbReference>
<comment type="subcellular location">
    <subcellularLocation>
        <location evidence="1">Membrane</location>
        <topology evidence="1">Multi-pass membrane protein</topology>
    </subcellularLocation>
</comment>
<evidence type="ECO:0000256" key="6">
    <source>
        <dbReference type="ARBA" id="ARBA00023136"/>
    </source>
</evidence>
<evidence type="ECO:0000256" key="5">
    <source>
        <dbReference type="ARBA" id="ARBA00022989"/>
    </source>
</evidence>
<protein>
    <recommendedName>
        <fullName evidence="10">IdtB</fullName>
    </recommendedName>
</protein>